<keyword evidence="4 7" id="KW-0689">Ribosomal protein</keyword>
<evidence type="ECO:0000313" key="12">
    <source>
        <dbReference type="Proteomes" id="UP000009149"/>
    </source>
</evidence>
<protein>
    <recommendedName>
        <fullName evidence="6 7">Small ribosomal subunit protein uS4</fullName>
    </recommendedName>
</protein>
<dbReference type="GO" id="GO:0015935">
    <property type="term" value="C:small ribosomal subunit"/>
    <property type="evidence" value="ECO:0007669"/>
    <property type="project" value="InterPro"/>
</dbReference>
<dbReference type="HAMAP" id="MF_01306_B">
    <property type="entry name" value="Ribosomal_uS4_B"/>
    <property type="match status" value="1"/>
</dbReference>
<dbReference type="eggNOG" id="COG0522">
    <property type="taxonomic scope" value="Bacteria"/>
</dbReference>
<proteinExistence type="inferred from homology"/>
<dbReference type="PROSITE" id="PS50889">
    <property type="entry name" value="S4"/>
    <property type="match status" value="1"/>
</dbReference>
<evidence type="ECO:0000256" key="3">
    <source>
        <dbReference type="ARBA" id="ARBA00022884"/>
    </source>
</evidence>
<dbReference type="Pfam" id="PF01479">
    <property type="entry name" value="S4"/>
    <property type="match status" value="1"/>
</dbReference>
<dbReference type="Gene3D" id="1.10.1050.10">
    <property type="entry name" value="Ribosomal Protein S4 Delta 41, Chain A, domain 1"/>
    <property type="match status" value="1"/>
</dbReference>
<evidence type="ECO:0000256" key="2">
    <source>
        <dbReference type="ARBA" id="ARBA00022730"/>
    </source>
</evidence>
<evidence type="ECO:0000259" key="9">
    <source>
        <dbReference type="SMART" id="SM00363"/>
    </source>
</evidence>
<evidence type="ECO:0000259" key="10">
    <source>
        <dbReference type="SMART" id="SM01390"/>
    </source>
</evidence>
<feature type="domain" description="RNA-binding S4" evidence="9">
    <location>
        <begin position="118"/>
        <end position="182"/>
    </location>
</feature>
<dbReference type="InterPro" id="IPR002942">
    <property type="entry name" value="S4_RNA-bd"/>
</dbReference>
<comment type="subunit">
    <text evidence="7">Part of the 30S ribosomal subunit. Contacts protein S5. The interaction surface between S4 and S5 is involved in control of translational fidelity.</text>
</comment>
<evidence type="ECO:0000256" key="6">
    <source>
        <dbReference type="ARBA" id="ARBA00035254"/>
    </source>
</evidence>
<dbReference type="PANTHER" id="PTHR11831">
    <property type="entry name" value="30S 40S RIBOSOMAL PROTEIN"/>
    <property type="match status" value="1"/>
</dbReference>
<gene>
    <name evidence="7 11" type="primary">rpsD</name>
    <name evidence="11" type="ordered locus">Minf_1440</name>
</gene>
<dbReference type="AlphaFoldDB" id="B3DVZ1"/>
<reference evidence="11 12" key="1">
    <citation type="journal article" date="2008" name="Biol. Direct">
        <title>Complete genome sequence of the extremely acidophilic methanotroph isolate V4, Methylacidiphilum infernorum, a representative of the bacterial phylum Verrucomicrobia.</title>
        <authorList>
            <person name="Hou S."/>
            <person name="Makarova K.S."/>
            <person name="Saw J.H."/>
            <person name="Senin P."/>
            <person name="Ly B.V."/>
            <person name="Zhou Z."/>
            <person name="Ren Y."/>
            <person name="Wang J."/>
            <person name="Galperin M.Y."/>
            <person name="Omelchenko M.V."/>
            <person name="Wolf Y.I."/>
            <person name="Yutin N."/>
            <person name="Koonin E.V."/>
            <person name="Stott M.B."/>
            <person name="Mountain B.W."/>
            <person name="Crowe M.A."/>
            <person name="Smirnova A.V."/>
            <person name="Dunfield P.F."/>
            <person name="Feng L."/>
            <person name="Wang L."/>
            <person name="Alam M."/>
        </authorList>
    </citation>
    <scope>NUCLEOTIDE SEQUENCE [LARGE SCALE GENOMIC DNA]</scope>
    <source>
        <strain evidence="12">Isolate V4</strain>
    </source>
</reference>
<accession>B3DVZ1</accession>
<comment type="function">
    <text evidence="7">With S5 and S12 plays an important role in translational accuracy.</text>
</comment>
<keyword evidence="3 7" id="KW-0694">RNA-binding</keyword>
<evidence type="ECO:0000256" key="1">
    <source>
        <dbReference type="ARBA" id="ARBA00007465"/>
    </source>
</evidence>
<dbReference type="GO" id="GO:0042274">
    <property type="term" value="P:ribosomal small subunit biogenesis"/>
    <property type="evidence" value="ECO:0007669"/>
    <property type="project" value="TreeGrafter"/>
</dbReference>
<evidence type="ECO:0000256" key="4">
    <source>
        <dbReference type="ARBA" id="ARBA00022980"/>
    </source>
</evidence>
<comment type="similarity">
    <text evidence="1 7 8">Belongs to the universal ribosomal protein uS4 family.</text>
</comment>
<dbReference type="GO" id="GO:0019843">
    <property type="term" value="F:rRNA binding"/>
    <property type="evidence" value="ECO:0007669"/>
    <property type="project" value="UniProtKB-UniRule"/>
</dbReference>
<evidence type="ECO:0000256" key="8">
    <source>
        <dbReference type="RuleBase" id="RU003699"/>
    </source>
</evidence>
<dbReference type="Proteomes" id="UP000009149">
    <property type="component" value="Chromosome"/>
</dbReference>
<dbReference type="EMBL" id="CP000975">
    <property type="protein sequence ID" value="ACD83494.1"/>
    <property type="molecule type" value="Genomic_DNA"/>
</dbReference>
<dbReference type="GO" id="GO:0006412">
    <property type="term" value="P:translation"/>
    <property type="evidence" value="ECO:0007669"/>
    <property type="project" value="UniProtKB-UniRule"/>
</dbReference>
<dbReference type="InterPro" id="IPR018079">
    <property type="entry name" value="Ribosomal_uS4_CS"/>
</dbReference>
<dbReference type="GO" id="GO:0003735">
    <property type="term" value="F:structural constituent of ribosome"/>
    <property type="evidence" value="ECO:0007669"/>
    <property type="project" value="InterPro"/>
</dbReference>
<dbReference type="Gene3D" id="3.10.290.10">
    <property type="entry name" value="RNA-binding S4 domain"/>
    <property type="match status" value="1"/>
</dbReference>
<dbReference type="NCBIfam" id="NF003717">
    <property type="entry name" value="PRK05327.1"/>
    <property type="match status" value="1"/>
</dbReference>
<dbReference type="HOGENOM" id="CLU_092403_0_1_0"/>
<keyword evidence="2 7" id="KW-0699">rRNA-binding</keyword>
<dbReference type="InterPro" id="IPR036986">
    <property type="entry name" value="S4_RNA-bd_sf"/>
</dbReference>
<dbReference type="CDD" id="cd00165">
    <property type="entry name" value="S4"/>
    <property type="match status" value="1"/>
</dbReference>
<dbReference type="SUPFAM" id="SSF55174">
    <property type="entry name" value="Alpha-L RNA-binding motif"/>
    <property type="match status" value="1"/>
</dbReference>
<keyword evidence="5 7" id="KW-0687">Ribonucleoprotein</keyword>
<dbReference type="NCBIfam" id="TIGR01017">
    <property type="entry name" value="rpsD_bact"/>
    <property type="match status" value="1"/>
</dbReference>
<dbReference type="PANTHER" id="PTHR11831:SF4">
    <property type="entry name" value="SMALL RIBOSOMAL SUBUNIT PROTEIN US4M"/>
    <property type="match status" value="1"/>
</dbReference>
<evidence type="ECO:0000256" key="5">
    <source>
        <dbReference type="ARBA" id="ARBA00023274"/>
    </source>
</evidence>
<sequence length="228" mass="26056">MSPQYLTMGVVLKSNEGFELLTGNRIMAKYIGPKTKISRRFNVALFGPNKALERKPYPPGIHGQRAGKKKSDYAIALGEKQKLRFMYGITERQFSRYFNIAHKKKGVTGEVLLQILEERLDNVVYRLCFATSRMEARQLVNHGHIYVNGKKVNIPSYRTKPGDVIEVCPKPQSRKLALRNLEAMKGVKIPDWLALEPDNLKGVVKRVPTRDEIQPIVNEQLVVEFYSK</sequence>
<name>B3DVZ1_METI4</name>
<dbReference type="SMART" id="SM01390">
    <property type="entry name" value="Ribosomal_S4"/>
    <property type="match status" value="1"/>
</dbReference>
<organism evidence="11 12">
    <name type="scientific">Methylacidiphilum infernorum (isolate V4)</name>
    <name type="common">Methylokorus infernorum (strain V4)</name>
    <dbReference type="NCBI Taxonomy" id="481448"/>
    <lineage>
        <taxon>Bacteria</taxon>
        <taxon>Pseudomonadati</taxon>
        <taxon>Verrucomicrobiota</taxon>
        <taxon>Methylacidiphilae</taxon>
        <taxon>Methylacidiphilales</taxon>
        <taxon>Methylacidiphilaceae</taxon>
        <taxon>Methylacidiphilum (ex Ratnadevi et al. 2023)</taxon>
    </lineage>
</organism>
<dbReference type="FunFam" id="3.10.290.10:FF:000001">
    <property type="entry name" value="30S ribosomal protein S4"/>
    <property type="match status" value="1"/>
</dbReference>
<dbReference type="InterPro" id="IPR005709">
    <property type="entry name" value="Ribosomal_uS4_bac-type"/>
</dbReference>
<evidence type="ECO:0000256" key="7">
    <source>
        <dbReference type="HAMAP-Rule" id="MF_01306"/>
    </source>
</evidence>
<dbReference type="Pfam" id="PF00163">
    <property type="entry name" value="Ribosomal_S4"/>
    <property type="match status" value="1"/>
</dbReference>
<feature type="domain" description="Small ribosomal subunit protein uS4 N-terminal" evidence="10">
    <location>
        <begin position="29"/>
        <end position="117"/>
    </location>
</feature>
<dbReference type="InterPro" id="IPR022801">
    <property type="entry name" value="Ribosomal_uS4"/>
</dbReference>
<evidence type="ECO:0000313" key="11">
    <source>
        <dbReference type="EMBL" id="ACD83494.1"/>
    </source>
</evidence>
<dbReference type="STRING" id="481448.Minf_1440"/>
<dbReference type="KEGG" id="min:Minf_1440"/>
<dbReference type="SMART" id="SM00363">
    <property type="entry name" value="S4"/>
    <property type="match status" value="1"/>
</dbReference>
<dbReference type="InterPro" id="IPR001912">
    <property type="entry name" value="Ribosomal_uS4_N"/>
</dbReference>
<comment type="function">
    <text evidence="7">One of the primary rRNA binding proteins, it binds directly to 16S rRNA where it nucleates assembly of the body of the 30S subunit.</text>
</comment>
<dbReference type="PROSITE" id="PS00632">
    <property type="entry name" value="RIBOSOMAL_S4"/>
    <property type="match status" value="1"/>
</dbReference>